<organism evidence="1 2">
    <name type="scientific">Alternaria dauci</name>
    <dbReference type="NCBI Taxonomy" id="48095"/>
    <lineage>
        <taxon>Eukaryota</taxon>
        <taxon>Fungi</taxon>
        <taxon>Dikarya</taxon>
        <taxon>Ascomycota</taxon>
        <taxon>Pezizomycotina</taxon>
        <taxon>Dothideomycetes</taxon>
        <taxon>Pleosporomycetidae</taxon>
        <taxon>Pleosporales</taxon>
        <taxon>Pleosporineae</taxon>
        <taxon>Pleosporaceae</taxon>
        <taxon>Alternaria</taxon>
        <taxon>Alternaria sect. Porri</taxon>
    </lineage>
</organism>
<keyword evidence="2" id="KW-1185">Reference proteome</keyword>
<reference evidence="1 2" key="1">
    <citation type="submission" date="2024-09" db="EMBL/GenBank/DDBJ databases">
        <title>T2T genomes of carrot and Alternaria dauci and their utility for understanding host-pathogen interaction during carrot leaf blight disease.</title>
        <authorList>
            <person name="Liu W."/>
            <person name="Xu S."/>
            <person name="Ou C."/>
            <person name="Liu X."/>
            <person name="Zhuang F."/>
            <person name="Deng X.W."/>
        </authorList>
    </citation>
    <scope>NUCLEOTIDE SEQUENCE [LARGE SCALE GENOMIC DNA]</scope>
    <source>
        <strain evidence="1 2">A2016</strain>
    </source>
</reference>
<comment type="caution">
    <text evidence="1">The sequence shown here is derived from an EMBL/GenBank/DDBJ whole genome shotgun (WGS) entry which is preliminary data.</text>
</comment>
<evidence type="ECO:0000313" key="1">
    <source>
        <dbReference type="EMBL" id="KAL1792324.1"/>
    </source>
</evidence>
<gene>
    <name evidence="1" type="ORF">ACET3X_008831</name>
</gene>
<sequence>MPEQTAYAVLTLTEARRVCFFSSLLPTLQASIDRAITFLTNSTDRWEVDHNWTSKTAYNVTFVAEAYILAATKASLKVGEVASIGTSLGLGMSTGELEAYHKLVSKTPLFAALPDWEVRASLIESALFIPLLKARRLDVFPRDKLPMTKDTYFTIIPFTWVGCNNSSRTFASAAYLYEMMHISLLGFQTDEFIEAVLAPAFGDDIAGLHNLIDRVIDDIAETTQQENGVTKTNGHSGENGTNVPNGLTVEKGDVVSLLSRFVEHVLHHPSVLEASCWDRENLRSELKSFLHAHTTQVDDNRRFAAQVSGNTDEDVTYNSPGRSFFQWLHSTAADHVACAYSLAFSTCLVSASLGKSDEVFGTVMQKHLAAVVSRHTSVLNRLYNDYGSLGRDTSERNVNSMHFPEFTSCKGEAAKKQALVALAELESKGLKEALSELELEVGWNEPDNLPRAFDQRKVDILKFFCNVAGFYDQLYMVRDLSSAKV</sequence>
<evidence type="ECO:0000313" key="2">
    <source>
        <dbReference type="Proteomes" id="UP001578633"/>
    </source>
</evidence>
<dbReference type="Proteomes" id="UP001578633">
    <property type="component" value="Chromosome 9"/>
</dbReference>
<accession>A0ABR3U7T5</accession>
<name>A0ABR3U7T5_9PLEO</name>
<dbReference type="EMBL" id="JBHGVX010000009">
    <property type="protein sequence ID" value="KAL1792324.1"/>
    <property type="molecule type" value="Genomic_DNA"/>
</dbReference>
<dbReference type="RefSeq" id="XP_069302908.1">
    <property type="nucleotide sequence ID" value="XM_069455445.1"/>
</dbReference>
<protein>
    <submittedName>
        <fullName evidence="1">Uncharacterized protein</fullName>
    </submittedName>
</protein>
<proteinExistence type="predicted"/>
<dbReference type="GeneID" id="96089153"/>